<evidence type="ECO:0000256" key="2">
    <source>
        <dbReference type="ARBA" id="ARBA00022737"/>
    </source>
</evidence>
<dbReference type="RefSeq" id="XP_005105405.1">
    <property type="nucleotide sequence ID" value="XM_005105348.3"/>
</dbReference>
<feature type="compositionally biased region" description="Low complexity" evidence="3">
    <location>
        <begin position="136"/>
        <end position="156"/>
    </location>
</feature>
<keyword evidence="4" id="KW-1185">Reference proteome</keyword>
<dbReference type="Pfam" id="PF23761">
    <property type="entry name" value="Beta-prop_DCAF4"/>
    <property type="match status" value="1"/>
</dbReference>
<reference evidence="5" key="1">
    <citation type="submission" date="2025-08" db="UniProtKB">
        <authorList>
            <consortium name="RefSeq"/>
        </authorList>
    </citation>
    <scope>IDENTIFICATION</scope>
</reference>
<name>A0ABM0JZT8_APLCA</name>
<dbReference type="SUPFAM" id="SSF50978">
    <property type="entry name" value="WD40 repeat-like"/>
    <property type="match status" value="1"/>
</dbReference>
<dbReference type="Gene3D" id="2.130.10.10">
    <property type="entry name" value="YVTN repeat-like/Quinoprotein amine dehydrogenase"/>
    <property type="match status" value="1"/>
</dbReference>
<dbReference type="InterPro" id="IPR015943">
    <property type="entry name" value="WD40/YVTN_repeat-like_dom_sf"/>
</dbReference>
<dbReference type="Proteomes" id="UP000694888">
    <property type="component" value="Unplaced"/>
</dbReference>
<dbReference type="PANTHER" id="PTHR44472:SF1">
    <property type="entry name" value="DDB1 AND CUL4 ASSOCIATED FACTOR 4"/>
    <property type="match status" value="1"/>
</dbReference>
<dbReference type="GeneID" id="101854432"/>
<organism evidence="4 5">
    <name type="scientific">Aplysia californica</name>
    <name type="common">California sea hare</name>
    <dbReference type="NCBI Taxonomy" id="6500"/>
    <lineage>
        <taxon>Eukaryota</taxon>
        <taxon>Metazoa</taxon>
        <taxon>Spiralia</taxon>
        <taxon>Lophotrochozoa</taxon>
        <taxon>Mollusca</taxon>
        <taxon>Gastropoda</taxon>
        <taxon>Heterobranchia</taxon>
        <taxon>Euthyneura</taxon>
        <taxon>Tectipleura</taxon>
        <taxon>Aplysiida</taxon>
        <taxon>Aplysioidea</taxon>
        <taxon>Aplysiidae</taxon>
        <taxon>Aplysia</taxon>
    </lineage>
</organism>
<feature type="compositionally biased region" description="Low complexity" evidence="3">
    <location>
        <begin position="109"/>
        <end position="125"/>
    </location>
</feature>
<accession>A0ABM0JZT8</accession>
<feature type="region of interest" description="Disordered" evidence="3">
    <location>
        <begin position="1"/>
        <end position="163"/>
    </location>
</feature>
<feature type="compositionally biased region" description="Basic residues" evidence="3">
    <location>
        <begin position="1"/>
        <end position="10"/>
    </location>
</feature>
<keyword evidence="1" id="KW-0853">WD repeat</keyword>
<feature type="compositionally biased region" description="Polar residues" evidence="3">
    <location>
        <begin position="27"/>
        <end position="38"/>
    </location>
</feature>
<sequence length="614" mass="70240">MPRTRRRRRDRPWQNPGQQAEADADTNVWNQGSQTSTRGRNHREWRPRQRTDYRAQGQRANEDADTNVWNQGSQASTRGRNLRERRPRQRSDYSTPVQNTRPSRQQAVASTSSESSRSASDENSTFTAARTVPHIASRPSSSSQGTSSGSRQTTARTESDIPGYYYDEESKNYYKILPDQMSGTSFLTRTKIREQNAEKQRQIDEKAFLENDSPECMFQFRNVIKSRARHLPGILQDVQCGQVPINDLKTYLLRKQCASLLPSVQEAVKAHGSNFVPGSLLEHTECMYPNSKFDTLLCMWTLKSYVPQYAQMMKVQSQVTHPHPDERNKPVQRLSLRVMGKPIHPMFHKISCLCWAPSRGNKCRAVIVTSCPFGKESSVATVVSLDEGPEPPHMPSNTDVHVSLGEKLVWTCAWNGWNQRVSIGTRGNAQVIDVVRRNKWVFNTCGGDPVTQEFSSKLPFELYSGTKKGLIIRHDLRANNRSEPVQKWNQTHSLACIKLQRDPNYFTASDITGRICSWDKRMNRVVLTYEGLFNEYHYRPFFFDETESILTSTGTDSYTNVWDVRTAVLLRRIPPPIQASNEGWPMAVFSSYWGGMPGKGCLIMAVRDRFEFYR</sequence>
<proteinExistence type="predicted"/>
<feature type="compositionally biased region" description="Basic and acidic residues" evidence="3">
    <location>
        <begin position="42"/>
        <end position="53"/>
    </location>
</feature>
<protein>
    <submittedName>
        <fullName evidence="5">DDB1- and CUL4-associated factor 4</fullName>
    </submittedName>
</protein>
<feature type="compositionally biased region" description="Polar residues" evidence="3">
    <location>
        <begin position="92"/>
        <end position="108"/>
    </location>
</feature>
<dbReference type="PANTHER" id="PTHR44472">
    <property type="entry name" value="DDB1- AND CUL4-ASSOCIATED FACTOR 4-RELATED"/>
    <property type="match status" value="1"/>
</dbReference>
<feature type="compositionally biased region" description="Polar residues" evidence="3">
    <location>
        <begin position="67"/>
        <end position="79"/>
    </location>
</feature>
<evidence type="ECO:0000256" key="1">
    <source>
        <dbReference type="ARBA" id="ARBA00022574"/>
    </source>
</evidence>
<evidence type="ECO:0000313" key="5">
    <source>
        <dbReference type="RefSeq" id="XP_005105405.1"/>
    </source>
</evidence>
<keyword evidence="2" id="KW-0677">Repeat</keyword>
<gene>
    <name evidence="5" type="primary">LOC101854432</name>
</gene>
<evidence type="ECO:0000256" key="3">
    <source>
        <dbReference type="SAM" id="MobiDB-lite"/>
    </source>
</evidence>
<dbReference type="InterPro" id="IPR052254">
    <property type="entry name" value="CUL4-DDB1_E3_ligase_receptor"/>
</dbReference>
<evidence type="ECO:0000313" key="4">
    <source>
        <dbReference type="Proteomes" id="UP000694888"/>
    </source>
</evidence>
<dbReference type="InterPro" id="IPR036322">
    <property type="entry name" value="WD40_repeat_dom_sf"/>
</dbReference>